<feature type="region of interest" description="Disordered" evidence="2">
    <location>
        <begin position="314"/>
        <end position="487"/>
    </location>
</feature>
<dbReference type="AlphaFoldDB" id="A0A6D2CAG6"/>
<protein>
    <recommendedName>
        <fullName evidence="5">Highly acidic protein</fullName>
    </recommendedName>
</protein>
<keyword evidence="1" id="KW-0175">Coiled coil</keyword>
<evidence type="ECO:0000313" key="3">
    <source>
        <dbReference type="EMBL" id="TLE03587.1"/>
    </source>
</evidence>
<feature type="region of interest" description="Disordered" evidence="2">
    <location>
        <begin position="707"/>
        <end position="751"/>
    </location>
</feature>
<comment type="caution">
    <text evidence="3">The sequence shown here is derived from an EMBL/GenBank/DDBJ whole genome shotgun (WGS) entry which is preliminary data.</text>
</comment>
<evidence type="ECO:0000256" key="1">
    <source>
        <dbReference type="SAM" id="Coils"/>
    </source>
</evidence>
<feature type="compositionally biased region" description="Basic and acidic residues" evidence="2">
    <location>
        <begin position="244"/>
        <end position="267"/>
    </location>
</feature>
<feature type="compositionally biased region" description="Polar residues" evidence="2">
    <location>
        <begin position="734"/>
        <end position="743"/>
    </location>
</feature>
<dbReference type="EMBL" id="JRPH02000029">
    <property type="protein sequence ID" value="TLE03587.1"/>
    <property type="molecule type" value="Genomic_DNA"/>
</dbReference>
<evidence type="ECO:0008006" key="5">
    <source>
        <dbReference type="Google" id="ProtNLM"/>
    </source>
</evidence>
<feature type="coiled-coil region" evidence="1">
    <location>
        <begin position="795"/>
        <end position="822"/>
    </location>
</feature>
<feature type="compositionally biased region" description="Basic and acidic residues" evidence="2">
    <location>
        <begin position="541"/>
        <end position="550"/>
    </location>
</feature>
<reference evidence="3 4" key="1">
    <citation type="journal article" date="2014" name="Genome Announc.">
        <title>Draft genome sequences of eight enterohepatic helicobacter species isolated from both laboratory and wild rodents.</title>
        <authorList>
            <person name="Sheh A."/>
            <person name="Shen Z."/>
            <person name="Fox J.G."/>
        </authorList>
    </citation>
    <scope>NUCLEOTIDE SEQUENCE [LARGE SCALE GENOMIC DNA]</scope>
    <source>
        <strain evidence="3 4">Missouri</strain>
    </source>
</reference>
<feature type="compositionally biased region" description="Basic and acidic residues" evidence="2">
    <location>
        <begin position="388"/>
        <end position="403"/>
    </location>
</feature>
<feature type="compositionally biased region" description="Acidic residues" evidence="2">
    <location>
        <begin position="324"/>
        <end position="338"/>
    </location>
</feature>
<feature type="compositionally biased region" description="Basic and acidic residues" evidence="2">
    <location>
        <begin position="430"/>
        <end position="443"/>
    </location>
</feature>
<sequence length="1070" mass="118888">MYFLAFKSLLYKNKTILYYNAKFISFCHNHHYFLKRAYMKVLLINQNPVIKKLVGMASKKLNLEVENVARIANDFRPKDYICIIVDDENVGKNLERLTALQDQVKVCLLFARKTQIKKHEFNIAIQKPFLPTDILEILNDCIPKEGEIKEADDEISNEGLEEYDNVKSINEIDMDLKSAEITPPDGINIDTAKLQAEAEEIAGEDTDSMLDFNPDSLDFSDLQAAGEVTSEEEVADSTDDENTEKENNTTDKEDSIKESEEEPEHRVGSIFDSDLSDLKPSSDNPLDLANFDLDSIVDSSALKAASLGIPAQIEEEAKEAADSLGDDEDDLFLSDDERDLLQPSPKKFMQAKKEEEELKAKEQENNADDTADTQSLENESLDDILDDESLKNVSDDSSTKDIEADADTESANSDLDNIDLESLALQSDITQEKDDSIESRADITETSTDNLTAIDKKELDDMGLMDMDLDTQAPKSTPKPSVEHDIDSIDLSGLDETLSKQATQDTTTTNTLDDAFDELSAALNSAFDNMILSGESSDETNDSKIEHDSNLQDLENIDSTTQTKDLDSKETENINLDDLDLQIDETINEATNTDNSTESSLDSNPKEINNLAQDESLESLIDDSSELLESKAQDSENMDSNDCHVEQSETSKNLESKEADDLLLDSLDLDSMDITHDIESQSLDTENKEDDINSLLQLDDELNLQSQESKEVETNDTQQLDNDLLDGLDSNDSPVSTPDLESNTLDDLNGDLDKDLSIEIDDTKAPDSNQIDMDLEAMLNIDEELGTQNPDSKPQVLQEDTLAEVNEALEALNDEVALNDNTDLSQADDIKDELLDSENKDSMDLDNADDLLTDFLSDSDSSELDLQKDLIDGETHTQNGIDTDSNMLDDMLAELDSKSSTDTLESSDITSNDNSTKSLETNPDTLYVALPSNEEALENLTETELAEALGEITDLDIVRIDPNDINPNQLNQNKLDETRDTPAINTESSITDTQEIESNLNETQLDDAMPLNNEAPLDTLSTTDTINKDNVKELDANSLIDFFKNTPKEKLHEILDGSEINFSIHFGKDK</sequence>
<proteinExistence type="predicted"/>
<accession>A0A6D2CAG6</accession>
<feature type="region of interest" description="Disordered" evidence="2">
    <location>
        <begin position="631"/>
        <end position="658"/>
    </location>
</feature>
<feature type="compositionally biased region" description="Polar residues" evidence="2">
    <location>
        <begin position="551"/>
        <end position="563"/>
    </location>
</feature>
<name>A0A6D2CAG6_9HELI</name>
<feature type="region of interest" description="Disordered" evidence="2">
    <location>
        <begin position="533"/>
        <end position="577"/>
    </location>
</feature>
<evidence type="ECO:0000313" key="4">
    <source>
        <dbReference type="Proteomes" id="UP000029870"/>
    </source>
</evidence>
<feature type="compositionally biased region" description="Acidic residues" evidence="2">
    <location>
        <begin position="229"/>
        <end position="243"/>
    </location>
</feature>
<feature type="region of interest" description="Disordered" evidence="2">
    <location>
        <begin position="225"/>
        <end position="287"/>
    </location>
</feature>
<feature type="compositionally biased region" description="Basic and acidic residues" evidence="2">
    <location>
        <begin position="351"/>
        <end position="364"/>
    </location>
</feature>
<feature type="compositionally biased region" description="Basic and acidic residues" evidence="2">
    <location>
        <begin position="641"/>
        <end position="658"/>
    </location>
</feature>
<feature type="region of interest" description="Disordered" evidence="2">
    <location>
        <begin position="898"/>
        <end position="922"/>
    </location>
</feature>
<feature type="compositionally biased region" description="Low complexity" evidence="2">
    <location>
        <begin position="278"/>
        <end position="287"/>
    </location>
</feature>
<organism evidence="3 4">
    <name type="scientific">Helicobacter bilis</name>
    <dbReference type="NCBI Taxonomy" id="37372"/>
    <lineage>
        <taxon>Bacteria</taxon>
        <taxon>Pseudomonadati</taxon>
        <taxon>Campylobacterota</taxon>
        <taxon>Epsilonproteobacteria</taxon>
        <taxon>Campylobacterales</taxon>
        <taxon>Helicobacteraceae</taxon>
        <taxon>Helicobacter</taxon>
    </lineage>
</organism>
<evidence type="ECO:0000256" key="2">
    <source>
        <dbReference type="SAM" id="MobiDB-lite"/>
    </source>
</evidence>
<gene>
    <name evidence="3" type="ORF">LS77_008765</name>
</gene>
<feature type="compositionally biased region" description="Low complexity" evidence="2">
    <location>
        <begin position="715"/>
        <end position="733"/>
    </location>
</feature>
<dbReference type="Proteomes" id="UP000029870">
    <property type="component" value="Unassembled WGS sequence"/>
</dbReference>